<feature type="transmembrane region" description="Helical" evidence="1">
    <location>
        <begin position="414"/>
        <end position="434"/>
    </location>
</feature>
<dbReference type="Proteomes" id="UP000265768">
    <property type="component" value="Unassembled WGS sequence"/>
</dbReference>
<feature type="transmembrane region" description="Helical" evidence="1">
    <location>
        <begin position="446"/>
        <end position="468"/>
    </location>
</feature>
<feature type="chain" id="PRO_5017365921" evidence="2">
    <location>
        <begin position="27"/>
        <end position="498"/>
    </location>
</feature>
<organism evidence="4 5">
    <name type="scientific">Bailinhaonella thermotolerans</name>
    <dbReference type="NCBI Taxonomy" id="1070861"/>
    <lineage>
        <taxon>Bacteria</taxon>
        <taxon>Bacillati</taxon>
        <taxon>Actinomycetota</taxon>
        <taxon>Actinomycetes</taxon>
        <taxon>Streptosporangiales</taxon>
        <taxon>Streptosporangiaceae</taxon>
        <taxon>Bailinhaonella</taxon>
    </lineage>
</organism>
<dbReference type="AlphaFoldDB" id="A0A3A4ARQ2"/>
<protein>
    <submittedName>
        <fullName evidence="4">Class A beta-lactamase-related serine hydrolase</fullName>
    </submittedName>
</protein>
<feature type="domain" description="Beta-lactamase-related" evidence="3">
    <location>
        <begin position="40"/>
        <end position="341"/>
    </location>
</feature>
<reference evidence="4 5" key="1">
    <citation type="submission" date="2018-09" db="EMBL/GenBank/DDBJ databases">
        <title>YIM 75507 draft genome.</title>
        <authorList>
            <person name="Tang S."/>
            <person name="Feng Y."/>
        </authorList>
    </citation>
    <scope>NUCLEOTIDE SEQUENCE [LARGE SCALE GENOMIC DNA]</scope>
    <source>
        <strain evidence="4 5">YIM 75507</strain>
    </source>
</reference>
<feature type="transmembrane region" description="Helical" evidence="1">
    <location>
        <begin position="376"/>
        <end position="393"/>
    </location>
</feature>
<dbReference type="SUPFAM" id="SSF56601">
    <property type="entry name" value="beta-lactamase/transpeptidase-like"/>
    <property type="match status" value="1"/>
</dbReference>
<dbReference type="OrthoDB" id="3174977at2"/>
<keyword evidence="4" id="KW-0378">Hydrolase</keyword>
<feature type="signal peptide" evidence="2">
    <location>
        <begin position="1"/>
        <end position="26"/>
    </location>
</feature>
<evidence type="ECO:0000313" key="5">
    <source>
        <dbReference type="Proteomes" id="UP000265768"/>
    </source>
</evidence>
<keyword evidence="1" id="KW-0812">Transmembrane</keyword>
<gene>
    <name evidence="4" type="ORF">D5H75_19715</name>
</gene>
<dbReference type="Gene3D" id="3.40.710.10">
    <property type="entry name" value="DD-peptidase/beta-lactamase superfamily"/>
    <property type="match status" value="1"/>
</dbReference>
<dbReference type="RefSeq" id="WP_119927974.1">
    <property type="nucleotide sequence ID" value="NZ_QZEY01000007.1"/>
</dbReference>
<dbReference type="InterPro" id="IPR001466">
    <property type="entry name" value="Beta-lactam-related"/>
</dbReference>
<evidence type="ECO:0000256" key="2">
    <source>
        <dbReference type="SAM" id="SignalP"/>
    </source>
</evidence>
<proteinExistence type="predicted"/>
<sequence>MRNRVAAAVTALLAAGAVVAPGSASAAVAPAPAGLTASAVDAYVKDYMARTGLPGAVVAVTKGDQVVRTAGYGHDAGGKALTEASPMPVASMSKSFTALGVTRLAEAGRVELDAPVRRYLPEFRMADPRAEKITVRQLLEQTSGMADSEYPELALAAPGTLKEAVANLRGASLAGAPGEKTRYHNPNYAVAARLVEVVTGRDFAGYMRDAVFTPLGMRATTTVNTTDELPGAGRGYVRAYRRVIERDHSTMFVNGAFGVVSTAGDLARWLIAQNGADPAVKATHGPPGAPDHTYGMGWWTGKTPGGSPRLSHTGWLLTHNSAQIVLPASGYGVAVVANTGFISGDDALLMAEELAELAEGRTPSGSEPFTMTADPVLAVLTLVALALGVLGVRRSRAWAGRRAARPLWRAAVRLAPHALPVAGFLGLGALFGLLMNRAATLGMITYAWPALYVFFAAMSLASVSVVAARLVHLVRLRRAGAVRAGHAVSGAAAGRARV</sequence>
<keyword evidence="5" id="KW-1185">Reference proteome</keyword>
<dbReference type="InterPro" id="IPR012338">
    <property type="entry name" value="Beta-lactam/transpept-like"/>
</dbReference>
<evidence type="ECO:0000313" key="4">
    <source>
        <dbReference type="EMBL" id="RJL31289.1"/>
    </source>
</evidence>
<comment type="caution">
    <text evidence="4">The sequence shown here is derived from an EMBL/GenBank/DDBJ whole genome shotgun (WGS) entry which is preliminary data.</text>
</comment>
<dbReference type="InterPro" id="IPR050491">
    <property type="entry name" value="AmpC-like"/>
</dbReference>
<keyword evidence="2" id="KW-0732">Signal</keyword>
<evidence type="ECO:0000259" key="3">
    <source>
        <dbReference type="Pfam" id="PF00144"/>
    </source>
</evidence>
<evidence type="ECO:0000256" key="1">
    <source>
        <dbReference type="SAM" id="Phobius"/>
    </source>
</evidence>
<dbReference type="EMBL" id="QZEY01000007">
    <property type="protein sequence ID" value="RJL31289.1"/>
    <property type="molecule type" value="Genomic_DNA"/>
</dbReference>
<dbReference type="PANTHER" id="PTHR46825:SF9">
    <property type="entry name" value="BETA-LACTAMASE-RELATED DOMAIN-CONTAINING PROTEIN"/>
    <property type="match status" value="1"/>
</dbReference>
<dbReference type="GO" id="GO:0016787">
    <property type="term" value="F:hydrolase activity"/>
    <property type="evidence" value="ECO:0007669"/>
    <property type="project" value="UniProtKB-KW"/>
</dbReference>
<keyword evidence="1" id="KW-1133">Transmembrane helix</keyword>
<dbReference type="Pfam" id="PF00144">
    <property type="entry name" value="Beta-lactamase"/>
    <property type="match status" value="1"/>
</dbReference>
<name>A0A3A4ARQ2_9ACTN</name>
<keyword evidence="1" id="KW-0472">Membrane</keyword>
<dbReference type="PANTHER" id="PTHR46825">
    <property type="entry name" value="D-ALANYL-D-ALANINE-CARBOXYPEPTIDASE/ENDOPEPTIDASE AMPH"/>
    <property type="match status" value="1"/>
</dbReference>
<accession>A0A3A4ARQ2</accession>